<keyword evidence="1" id="KW-0472">Membrane</keyword>
<dbReference type="EMBL" id="QYUL01000002">
    <property type="protein sequence ID" value="RJF82267.1"/>
    <property type="molecule type" value="Genomic_DNA"/>
</dbReference>
<sequence>MMIAAQRARRRFLLGIPLVVLAVALLTMIAVGLIGTRLAEEQLGETGAAKAAAVAEAVQYDLERAIALGIPLERIEGISAYLQGIQGRNPDLGFLLITGEDGAWMHGAAPFAIGRLGALVESLRGMAVPTTRGAALQPIARDAFLIVRLPLRAAAAAGQGLTAAGHVTAGHVLVGVQPGQVRSQIAGELVAVALGGLAVLLLLAQVAEALVEASFCAPIAGLSQLMERAIAGDFGTLIGRRPQDQVGRVLHAFNAAVFRVHDRRQRFTAHADEVRGAVFDPAVAQAVEKTRAATLAALGPGLDQAPRRVVDPRANDGRAYAALAMTATILLALAGANAGASPGALAAGGWPWNVAVGVALAAALVGAAVAFGVDAAWRRFAAVVAALGVGLCGGLFVGDWLPGDWLPGDWWSGVWWLADSRPVLIVGALSGGLAVGVALAYARQAAEDGGVARIAWALTSGAVVALLWAAALGWDGVALATSAVLLAVLAAMVGRPFVVLRR</sequence>
<dbReference type="InterPro" id="IPR003660">
    <property type="entry name" value="HAMP_dom"/>
</dbReference>
<dbReference type="GO" id="GO:0007165">
    <property type="term" value="P:signal transduction"/>
    <property type="evidence" value="ECO:0007669"/>
    <property type="project" value="InterPro"/>
</dbReference>
<organism evidence="3 4">
    <name type="scientific">Azospirillum cavernae</name>
    <dbReference type="NCBI Taxonomy" id="2320860"/>
    <lineage>
        <taxon>Bacteria</taxon>
        <taxon>Pseudomonadati</taxon>
        <taxon>Pseudomonadota</taxon>
        <taxon>Alphaproteobacteria</taxon>
        <taxon>Rhodospirillales</taxon>
        <taxon>Azospirillaceae</taxon>
        <taxon>Azospirillum</taxon>
    </lineage>
</organism>
<dbReference type="AlphaFoldDB" id="A0A418VYL1"/>
<feature type="transmembrane region" description="Helical" evidence="1">
    <location>
        <begin position="12"/>
        <end position="34"/>
    </location>
</feature>
<dbReference type="OrthoDB" id="7305352at2"/>
<dbReference type="PROSITE" id="PS50885">
    <property type="entry name" value="HAMP"/>
    <property type="match status" value="1"/>
</dbReference>
<feature type="transmembrane region" description="Helical" evidence="1">
    <location>
        <begin position="185"/>
        <end position="204"/>
    </location>
</feature>
<feature type="transmembrane region" description="Helical" evidence="1">
    <location>
        <begin position="454"/>
        <end position="471"/>
    </location>
</feature>
<evidence type="ECO:0000313" key="4">
    <source>
        <dbReference type="Proteomes" id="UP000283458"/>
    </source>
</evidence>
<name>A0A418VYL1_9PROT</name>
<proteinExistence type="predicted"/>
<dbReference type="Proteomes" id="UP000283458">
    <property type="component" value="Unassembled WGS sequence"/>
</dbReference>
<feature type="transmembrane region" description="Helical" evidence="1">
    <location>
        <begin position="380"/>
        <end position="402"/>
    </location>
</feature>
<dbReference type="GO" id="GO:0016020">
    <property type="term" value="C:membrane"/>
    <property type="evidence" value="ECO:0007669"/>
    <property type="project" value="InterPro"/>
</dbReference>
<dbReference type="RefSeq" id="WP_119832348.1">
    <property type="nucleotide sequence ID" value="NZ_QYUL01000002.1"/>
</dbReference>
<keyword evidence="1" id="KW-0812">Transmembrane</keyword>
<comment type="caution">
    <text evidence="3">The sequence shown here is derived from an EMBL/GenBank/DDBJ whole genome shotgun (WGS) entry which is preliminary data.</text>
</comment>
<reference evidence="3 4" key="1">
    <citation type="submission" date="2018-09" db="EMBL/GenBank/DDBJ databases">
        <authorList>
            <person name="Zhu H."/>
        </authorList>
    </citation>
    <scope>NUCLEOTIDE SEQUENCE [LARGE SCALE GENOMIC DNA]</scope>
    <source>
        <strain evidence="3 4">K2W22B-5</strain>
    </source>
</reference>
<feature type="transmembrane region" description="Helical" evidence="1">
    <location>
        <begin position="317"/>
        <end position="338"/>
    </location>
</feature>
<evidence type="ECO:0000313" key="3">
    <source>
        <dbReference type="EMBL" id="RJF82267.1"/>
    </source>
</evidence>
<protein>
    <recommendedName>
        <fullName evidence="2">HAMP domain-containing protein</fullName>
    </recommendedName>
</protein>
<accession>A0A418VYL1</accession>
<evidence type="ECO:0000259" key="2">
    <source>
        <dbReference type="PROSITE" id="PS50885"/>
    </source>
</evidence>
<keyword evidence="4" id="KW-1185">Reference proteome</keyword>
<keyword evidence="1" id="KW-1133">Transmembrane helix</keyword>
<feature type="transmembrane region" description="Helical" evidence="1">
    <location>
        <begin position="477"/>
        <end position="498"/>
    </location>
</feature>
<feature type="transmembrane region" description="Helical" evidence="1">
    <location>
        <begin position="350"/>
        <end position="373"/>
    </location>
</feature>
<feature type="domain" description="HAMP" evidence="2">
    <location>
        <begin position="213"/>
        <end position="265"/>
    </location>
</feature>
<evidence type="ECO:0000256" key="1">
    <source>
        <dbReference type="SAM" id="Phobius"/>
    </source>
</evidence>
<gene>
    <name evidence="3" type="ORF">D3877_19680</name>
</gene>
<feature type="transmembrane region" description="Helical" evidence="1">
    <location>
        <begin position="422"/>
        <end position="442"/>
    </location>
</feature>